<keyword evidence="5" id="KW-0413">Isomerase</keyword>
<keyword evidence="4" id="KW-0324">Glycolysis</keyword>
<gene>
    <name evidence="6" type="ORF">Lgee_0415</name>
</gene>
<dbReference type="OrthoDB" id="280692at2"/>
<dbReference type="AlphaFoldDB" id="A0A0W0U8F6"/>
<dbReference type="Pfam" id="PF00300">
    <property type="entry name" value="His_Phos_1"/>
    <property type="match status" value="1"/>
</dbReference>
<protein>
    <recommendedName>
        <fullName evidence="2">phosphoglycerate mutase (2,3-diphosphoglycerate-dependent)</fullName>
        <ecNumber evidence="2">5.4.2.11</ecNumber>
    </recommendedName>
</protein>
<dbReference type="SUPFAM" id="SSF53254">
    <property type="entry name" value="Phosphoglycerate mutase-like"/>
    <property type="match status" value="1"/>
</dbReference>
<dbReference type="EMBL" id="LNYC01000008">
    <property type="protein sequence ID" value="KTD03965.1"/>
    <property type="molecule type" value="Genomic_DNA"/>
</dbReference>
<dbReference type="PATRIC" id="fig|45065.4.peg.442"/>
<evidence type="ECO:0000256" key="5">
    <source>
        <dbReference type="ARBA" id="ARBA00023235"/>
    </source>
</evidence>
<proteinExistence type="inferred from homology"/>
<dbReference type="PANTHER" id="PTHR11931">
    <property type="entry name" value="PHOSPHOGLYCERATE MUTASE"/>
    <property type="match status" value="1"/>
</dbReference>
<sequence>MHTRLLIARHGNTFNKGEVVRRVGSTDLPLTEEGLLQGARLGLYLKTHNLIPDAIFTSERLRTRQTAMEAQKIMQTNCPLQTLSIFNEIDYGPDENQPEERVLERIGRDALDAWEASATAPPGWHVEPERIINDWKDFAQKMTETHTGKTVLVVTSNGIARFAPWLTDDFESFSHKFGIKVATGALCIFQHQPPGNLWQCLSWNLKP</sequence>
<keyword evidence="7" id="KW-1185">Reference proteome</keyword>
<reference evidence="6 7" key="1">
    <citation type="submission" date="2015-11" db="EMBL/GenBank/DDBJ databases">
        <title>Genomic analysis of 38 Legionella species identifies large and diverse effector repertoires.</title>
        <authorList>
            <person name="Burstein D."/>
            <person name="Amaro F."/>
            <person name="Zusman T."/>
            <person name="Lifshitz Z."/>
            <person name="Cohen O."/>
            <person name="Gilbert J.A."/>
            <person name="Pupko T."/>
            <person name="Shuman H.A."/>
            <person name="Segal G."/>
        </authorList>
    </citation>
    <scope>NUCLEOTIDE SEQUENCE [LARGE SCALE GENOMIC DNA]</scope>
    <source>
        <strain evidence="6 7">ATCC 49504</strain>
    </source>
</reference>
<organism evidence="6 7">
    <name type="scientific">Legionella geestiana</name>
    <dbReference type="NCBI Taxonomy" id="45065"/>
    <lineage>
        <taxon>Bacteria</taxon>
        <taxon>Pseudomonadati</taxon>
        <taxon>Pseudomonadota</taxon>
        <taxon>Gammaproteobacteria</taxon>
        <taxon>Legionellales</taxon>
        <taxon>Legionellaceae</taxon>
        <taxon>Legionella</taxon>
    </lineage>
</organism>
<dbReference type="CDD" id="cd07067">
    <property type="entry name" value="HP_PGM_like"/>
    <property type="match status" value="1"/>
</dbReference>
<dbReference type="InterPro" id="IPR013078">
    <property type="entry name" value="His_Pase_superF_clade-1"/>
</dbReference>
<accession>A0A0W0U8F6</accession>
<dbReference type="STRING" id="45065.Lgee_0415"/>
<evidence type="ECO:0000256" key="2">
    <source>
        <dbReference type="ARBA" id="ARBA00012028"/>
    </source>
</evidence>
<evidence type="ECO:0000313" key="6">
    <source>
        <dbReference type="EMBL" id="KTD03965.1"/>
    </source>
</evidence>
<comment type="caution">
    <text evidence="6">The sequence shown here is derived from an EMBL/GenBank/DDBJ whole genome shotgun (WGS) entry which is preliminary data.</text>
</comment>
<dbReference type="Gene3D" id="3.40.50.1240">
    <property type="entry name" value="Phosphoglycerate mutase-like"/>
    <property type="match status" value="1"/>
</dbReference>
<name>A0A0W0U8F6_9GAMM</name>
<dbReference type="Proteomes" id="UP000054785">
    <property type="component" value="Unassembled WGS sequence"/>
</dbReference>
<dbReference type="GO" id="GO:0006094">
    <property type="term" value="P:gluconeogenesis"/>
    <property type="evidence" value="ECO:0007669"/>
    <property type="project" value="UniProtKB-KW"/>
</dbReference>
<dbReference type="GO" id="GO:0004619">
    <property type="term" value="F:phosphoglycerate mutase activity"/>
    <property type="evidence" value="ECO:0007669"/>
    <property type="project" value="UniProtKB-EC"/>
</dbReference>
<evidence type="ECO:0000256" key="3">
    <source>
        <dbReference type="ARBA" id="ARBA00022432"/>
    </source>
</evidence>
<comment type="similarity">
    <text evidence="1">Belongs to the phosphoglycerate mutase family. BPG-dependent PGAM subfamily.</text>
</comment>
<evidence type="ECO:0000313" key="7">
    <source>
        <dbReference type="Proteomes" id="UP000054785"/>
    </source>
</evidence>
<evidence type="ECO:0000256" key="4">
    <source>
        <dbReference type="ARBA" id="ARBA00023152"/>
    </source>
</evidence>
<keyword evidence="3" id="KW-0312">Gluconeogenesis</keyword>
<dbReference type="InterPro" id="IPR005952">
    <property type="entry name" value="Phosphogly_mut1"/>
</dbReference>
<dbReference type="GO" id="GO:0006096">
    <property type="term" value="P:glycolytic process"/>
    <property type="evidence" value="ECO:0007669"/>
    <property type="project" value="UniProtKB-KW"/>
</dbReference>
<dbReference type="SMART" id="SM00855">
    <property type="entry name" value="PGAM"/>
    <property type="match status" value="1"/>
</dbReference>
<dbReference type="InterPro" id="IPR029033">
    <property type="entry name" value="His_PPase_superfam"/>
</dbReference>
<dbReference type="EC" id="5.4.2.11" evidence="2"/>
<dbReference type="RefSeq" id="WP_028386758.1">
    <property type="nucleotide sequence ID" value="NZ_CAAAHN010000008.1"/>
</dbReference>
<evidence type="ECO:0000256" key="1">
    <source>
        <dbReference type="ARBA" id="ARBA00006717"/>
    </source>
</evidence>